<dbReference type="EMBL" id="MG944234">
    <property type="protein sequence ID" value="AVO24172.1"/>
    <property type="molecule type" value="Genomic_DNA"/>
</dbReference>
<evidence type="ECO:0000313" key="3">
    <source>
        <dbReference type="Proteomes" id="UP000290080"/>
    </source>
</evidence>
<evidence type="ECO:0000256" key="1">
    <source>
        <dbReference type="SAM" id="MobiDB-lite"/>
    </source>
</evidence>
<evidence type="ECO:0000313" key="2">
    <source>
        <dbReference type="EMBL" id="AVO24172.1"/>
    </source>
</evidence>
<reference evidence="2 3" key="1">
    <citation type="submission" date="2018-02" db="EMBL/GenBank/DDBJ databases">
        <title>Isolation, characterization and comparative genomics of Xanthomonas oryzae pv. oryzae bacteriophages.</title>
        <authorList>
            <person name="Varga I."/>
            <person name="Molnar J."/>
            <person name="Gazdag A."/>
            <person name="Szucs D."/>
            <person name="Doffkay Z."/>
            <person name="Valappil S.K."/>
            <person name="Papp S."/>
            <person name="Pinter R."/>
            <person name="Vera Cruz C.M."/>
            <person name="Ricardo O."/>
            <person name="Vizi T."/>
            <person name="Schneider G."/>
            <person name="Rakhely G."/>
            <person name="Kovacs T."/>
        </authorList>
    </citation>
    <scope>NUCLEOTIDE SEQUENCE [LARGE SCALE GENOMIC DNA]</scope>
</reference>
<organism evidence="2 3">
    <name type="scientific">Xanthomonas phage XPV1</name>
    <dbReference type="NCBI Taxonomy" id="2099860"/>
    <lineage>
        <taxon>Viruses</taxon>
        <taxon>Duplodnaviria</taxon>
        <taxon>Heunggongvirae</taxon>
        <taxon>Uroviricota</taxon>
        <taxon>Caudoviricetes</taxon>
        <taxon>Kantovirinae</taxon>
        <taxon>Tsukubavirus</taxon>
        <taxon>Tsukubavirus XPV1</taxon>
    </lineage>
</organism>
<dbReference type="Proteomes" id="UP000290080">
    <property type="component" value="Segment"/>
</dbReference>
<dbReference type="GeneID" id="64408859"/>
<accession>A0A3S7I680</accession>
<sequence>MQYRISNRQTATPDLSSAPERAKWEFGQRYPAPAGCATAYIVTSAEALAARAEAEQLHQVRPMEMAYNMGWENADFNGGV</sequence>
<dbReference type="KEGG" id="vg:64408859"/>
<keyword evidence="3" id="KW-1185">Reference proteome</keyword>
<feature type="compositionally biased region" description="Polar residues" evidence="1">
    <location>
        <begin position="1"/>
        <end position="15"/>
    </location>
</feature>
<feature type="region of interest" description="Disordered" evidence="1">
    <location>
        <begin position="1"/>
        <end position="20"/>
    </location>
</feature>
<name>A0A3S7I680_9CAUD</name>
<proteinExistence type="predicted"/>
<protein>
    <submittedName>
        <fullName evidence="2">Uncharacterized protein</fullName>
    </submittedName>
</protein>
<dbReference type="RefSeq" id="YP_010052489.1">
    <property type="nucleotide sequence ID" value="NC_054459.1"/>
</dbReference>